<dbReference type="PROSITE" id="PS51186">
    <property type="entry name" value="GNAT"/>
    <property type="match status" value="1"/>
</dbReference>
<dbReference type="InterPro" id="IPR016181">
    <property type="entry name" value="Acyl_CoA_acyltransferase"/>
</dbReference>
<dbReference type="InterPro" id="IPR014729">
    <property type="entry name" value="Rossmann-like_a/b/a_fold"/>
</dbReference>
<evidence type="ECO:0000256" key="1">
    <source>
        <dbReference type="ARBA" id="ARBA00022741"/>
    </source>
</evidence>
<keyword evidence="2 3" id="KW-0067">ATP-binding</keyword>
<dbReference type="InterPro" id="IPR000182">
    <property type="entry name" value="GNAT_dom"/>
</dbReference>
<dbReference type="SUPFAM" id="SSF52374">
    <property type="entry name" value="Nucleotidylyl transferase"/>
    <property type="match status" value="1"/>
</dbReference>
<dbReference type="PANTHER" id="PTHR40599">
    <property type="entry name" value="[CITRATE [PRO-3S]-LYASE] LIGASE"/>
    <property type="match status" value="1"/>
</dbReference>
<dbReference type="Pfam" id="PF00583">
    <property type="entry name" value="Acetyltransf_1"/>
    <property type="match status" value="1"/>
</dbReference>
<gene>
    <name evidence="5" type="primary">citC</name>
    <name evidence="5" type="ORF">JK636_10020</name>
</gene>
<reference evidence="5 6" key="1">
    <citation type="submission" date="2021-01" db="EMBL/GenBank/DDBJ databases">
        <title>Genome public.</title>
        <authorList>
            <person name="Liu C."/>
            <person name="Sun Q."/>
        </authorList>
    </citation>
    <scope>NUCLEOTIDE SEQUENCE [LARGE SCALE GENOMIC DNA]</scope>
    <source>
        <strain evidence="5 6">YIM B02515</strain>
    </source>
</reference>
<proteinExistence type="predicted"/>
<keyword evidence="3 5" id="KW-0436">Ligase</keyword>
<comment type="caution">
    <text evidence="5">The sequence shown here is derived from an EMBL/GenBank/DDBJ whole genome shotgun (WGS) entry which is preliminary data.</text>
</comment>
<evidence type="ECO:0000313" key="6">
    <source>
        <dbReference type="Proteomes" id="UP000632377"/>
    </source>
</evidence>
<dbReference type="SMART" id="SM00764">
    <property type="entry name" value="Citrate_ly_lig"/>
    <property type="match status" value="1"/>
</dbReference>
<dbReference type="SUPFAM" id="SSF55729">
    <property type="entry name" value="Acyl-CoA N-acyltransferases (Nat)"/>
    <property type="match status" value="1"/>
</dbReference>
<organism evidence="5 6">
    <name type="scientific">Clostridium rhizosphaerae</name>
    <dbReference type="NCBI Taxonomy" id="2803861"/>
    <lineage>
        <taxon>Bacteria</taxon>
        <taxon>Bacillati</taxon>
        <taxon>Bacillota</taxon>
        <taxon>Clostridia</taxon>
        <taxon>Eubacteriales</taxon>
        <taxon>Clostridiaceae</taxon>
        <taxon>Clostridium</taxon>
    </lineage>
</organism>
<dbReference type="Gene3D" id="3.40.630.30">
    <property type="match status" value="1"/>
</dbReference>
<dbReference type="InterPro" id="IPR005216">
    <property type="entry name" value="Citrate_lyase_ligase"/>
</dbReference>
<protein>
    <recommendedName>
        <fullName evidence="3">[Citrate [pro-3S]-lyase] ligase</fullName>
        <ecNumber evidence="3">6.2.1.22</ecNumber>
    </recommendedName>
</protein>
<dbReference type="Gene3D" id="3.40.50.620">
    <property type="entry name" value="HUPs"/>
    <property type="match status" value="1"/>
</dbReference>
<accession>A0ABS1T9T0</accession>
<keyword evidence="6" id="KW-1185">Reference proteome</keyword>
<dbReference type="Pfam" id="PF08218">
    <property type="entry name" value="Citrate_ly_lig"/>
    <property type="match status" value="1"/>
</dbReference>
<comment type="catalytic activity">
    <reaction evidence="3">
        <text>holo-[citrate lyase ACP] + acetate + ATP = acetyl-[citrate lyase ACP] + AMP + diphosphate</text>
        <dbReference type="Rhea" id="RHEA:23788"/>
        <dbReference type="Rhea" id="RHEA-COMP:10158"/>
        <dbReference type="Rhea" id="RHEA-COMP:13710"/>
        <dbReference type="ChEBI" id="CHEBI:30089"/>
        <dbReference type="ChEBI" id="CHEBI:30616"/>
        <dbReference type="ChEBI" id="CHEBI:33019"/>
        <dbReference type="ChEBI" id="CHEBI:82683"/>
        <dbReference type="ChEBI" id="CHEBI:137976"/>
        <dbReference type="ChEBI" id="CHEBI:456215"/>
        <dbReference type="EC" id="6.2.1.22"/>
    </reaction>
</comment>
<evidence type="ECO:0000259" key="4">
    <source>
        <dbReference type="PROSITE" id="PS51186"/>
    </source>
</evidence>
<dbReference type="Proteomes" id="UP000632377">
    <property type="component" value="Unassembled WGS sequence"/>
</dbReference>
<evidence type="ECO:0000313" key="5">
    <source>
        <dbReference type="EMBL" id="MBL4936099.1"/>
    </source>
</evidence>
<dbReference type="EC" id="6.2.1.22" evidence="3"/>
<dbReference type="PIRSF" id="PIRSF005751">
    <property type="entry name" value="Acet_citr_lig"/>
    <property type="match status" value="1"/>
</dbReference>
<feature type="domain" description="N-acetyltransferase" evidence="4">
    <location>
        <begin position="1"/>
        <end position="133"/>
    </location>
</feature>
<name>A0ABS1T9T0_9CLOT</name>
<sequence length="346" mass="39734">MYGLEVQRLNLNSKEDKSELEKFLNKFDLGLDNDIDYSLVIKEQGEIKATCSKAKNILKCFAVDEALRGEGITSTLITSLIDRLFEEGIYHSFIFTKPKNISIFSSLGFKTLYKVKDVALLESGMYNINTYIEKVIKKYDISTNKKAALVMNCNPFTLGHKYLIEKASEENKEVLVFIVEENKSLFPFDIRYKLVKEGTAHLKNVKVIPGGEYIISSATFPSYFLREEGEKLRAYTELDAGIFAEYFCKKLNIKRRYVGTEPYCRVTNAYNEALGETLSSNGIELRVIQRKIYKEHAISASEVRDYIRQNRMHELKDIVPDVTWDFLNSDGAKEIIEKIKSNNTPH</sequence>
<dbReference type="EMBL" id="JAESWC010000002">
    <property type="protein sequence ID" value="MBL4936099.1"/>
    <property type="molecule type" value="Genomic_DNA"/>
</dbReference>
<dbReference type="GO" id="GO:0008771">
    <property type="term" value="F:[citrate (pro-3S)-lyase] ligase activity"/>
    <property type="evidence" value="ECO:0007669"/>
    <property type="project" value="UniProtKB-EC"/>
</dbReference>
<dbReference type="NCBIfam" id="TIGR00125">
    <property type="entry name" value="cyt_tran_rel"/>
    <property type="match status" value="1"/>
</dbReference>
<dbReference type="RefSeq" id="WP_202748675.1">
    <property type="nucleotide sequence ID" value="NZ_JAESWC010000002.1"/>
</dbReference>
<evidence type="ECO:0000256" key="3">
    <source>
        <dbReference type="PIRNR" id="PIRNR005751"/>
    </source>
</evidence>
<evidence type="ECO:0000256" key="2">
    <source>
        <dbReference type="ARBA" id="ARBA00022840"/>
    </source>
</evidence>
<comment type="function">
    <text evidence="3">Acetylation of prosthetic group (2-(5''-phosphoribosyl)-3'-dephosphocoenzyme-A) of the gamma subunit of citrate lyase.</text>
</comment>
<dbReference type="InterPro" id="IPR013166">
    <property type="entry name" value="Citrate_lyase_ligase_C"/>
</dbReference>
<dbReference type="InterPro" id="IPR004821">
    <property type="entry name" value="Cyt_trans-like"/>
</dbReference>
<dbReference type="PANTHER" id="PTHR40599:SF1">
    <property type="entry name" value="[CITRATE [PRO-3S]-LYASE] LIGASE"/>
    <property type="match status" value="1"/>
</dbReference>
<dbReference type="NCBIfam" id="TIGR00124">
    <property type="entry name" value="cit_ly_ligase"/>
    <property type="match status" value="1"/>
</dbReference>
<keyword evidence="1 3" id="KW-0547">Nucleotide-binding</keyword>